<evidence type="ECO:0000313" key="1">
    <source>
        <dbReference type="EMBL" id="RNA45139.1"/>
    </source>
</evidence>
<sequence>MFFLHYSFLSLLNKKGHFKISINQIHNQFRVTFPLFRIVFTKFGENTSIKSSLYVADMETDNYLFKHMKIKLNSASRDRSFHANGFFRGFTLNDKISSKGVKDCDLGF</sequence>
<proteinExistence type="predicted"/>
<name>A0A3M7TAV8_BRAPC</name>
<dbReference type="Proteomes" id="UP000276133">
    <property type="component" value="Unassembled WGS sequence"/>
</dbReference>
<comment type="caution">
    <text evidence="1">The sequence shown here is derived from an EMBL/GenBank/DDBJ whole genome shotgun (WGS) entry which is preliminary data.</text>
</comment>
<gene>
    <name evidence="1" type="ORF">BpHYR1_045644</name>
</gene>
<reference evidence="1 2" key="1">
    <citation type="journal article" date="2018" name="Sci. Rep.">
        <title>Genomic signatures of local adaptation to the degree of environmental predictability in rotifers.</title>
        <authorList>
            <person name="Franch-Gras L."/>
            <person name="Hahn C."/>
            <person name="Garcia-Roger E.M."/>
            <person name="Carmona M.J."/>
            <person name="Serra M."/>
            <person name="Gomez A."/>
        </authorList>
    </citation>
    <scope>NUCLEOTIDE SEQUENCE [LARGE SCALE GENOMIC DNA]</scope>
    <source>
        <strain evidence="1">HYR1</strain>
    </source>
</reference>
<keyword evidence="2" id="KW-1185">Reference proteome</keyword>
<dbReference type="EMBL" id="REGN01000017">
    <property type="protein sequence ID" value="RNA45139.1"/>
    <property type="molecule type" value="Genomic_DNA"/>
</dbReference>
<organism evidence="1 2">
    <name type="scientific">Brachionus plicatilis</name>
    <name type="common">Marine rotifer</name>
    <name type="synonym">Brachionus muelleri</name>
    <dbReference type="NCBI Taxonomy" id="10195"/>
    <lineage>
        <taxon>Eukaryota</taxon>
        <taxon>Metazoa</taxon>
        <taxon>Spiralia</taxon>
        <taxon>Gnathifera</taxon>
        <taxon>Rotifera</taxon>
        <taxon>Eurotatoria</taxon>
        <taxon>Monogononta</taxon>
        <taxon>Pseudotrocha</taxon>
        <taxon>Ploima</taxon>
        <taxon>Brachionidae</taxon>
        <taxon>Brachionus</taxon>
    </lineage>
</organism>
<protein>
    <submittedName>
        <fullName evidence="1">Uncharacterized protein</fullName>
    </submittedName>
</protein>
<evidence type="ECO:0000313" key="2">
    <source>
        <dbReference type="Proteomes" id="UP000276133"/>
    </source>
</evidence>
<dbReference type="AlphaFoldDB" id="A0A3M7TAV8"/>
<accession>A0A3M7TAV8</accession>